<gene>
    <name evidence="2" type="ORF">G4Z05_13530</name>
</gene>
<reference evidence="2" key="1">
    <citation type="submission" date="2020-02" db="EMBL/GenBank/DDBJ databases">
        <title>Bacillus sedimentmangrovi sp. nov., isolated from sediment of the mangrove ecosystem.</title>
        <authorList>
            <person name="Liu G."/>
        </authorList>
    </citation>
    <scope>NUCLEOTIDE SEQUENCE [LARGE SCALE GENOMIC DNA]</scope>
    <source>
        <strain evidence="2">SgZ-7</strain>
    </source>
</reference>
<dbReference type="Proteomes" id="UP000481621">
    <property type="component" value="Unassembled WGS sequence"/>
</dbReference>
<dbReference type="InterPro" id="IPR046350">
    <property type="entry name" value="Cystatin_sf"/>
</dbReference>
<protein>
    <submittedName>
        <fullName evidence="2">Peptidase</fullName>
    </submittedName>
</protein>
<dbReference type="Gene3D" id="3.10.450.40">
    <property type="match status" value="2"/>
</dbReference>
<dbReference type="AlphaFoldDB" id="A0A6B3TTV5"/>
<name>A0A6B3TTV5_9BACI</name>
<keyword evidence="3" id="KW-1185">Reference proteome</keyword>
<evidence type="ECO:0000313" key="3">
    <source>
        <dbReference type="Proteomes" id="UP000481621"/>
    </source>
</evidence>
<dbReference type="Pfam" id="PF17881">
    <property type="entry name" value="TseB"/>
    <property type="match status" value="1"/>
</dbReference>
<feature type="domain" description="Cell wall elongation regulator TseB-like" evidence="1">
    <location>
        <begin position="36"/>
        <end position="80"/>
    </location>
</feature>
<sequence length="157" mass="18459">MKKWIFLFVFFTIAILGFGIKVYVNAMEPLKMAEKKAYSLAKKETDIQEVEDFHLYHGQETVNVIEGKNKRGEKIIIWIPEKSKKVIVRKAKNGLAKGDAIQKLLQEKNSVEIISVRLGMEKNIPLWEIHYRSNNNLINYYYIHFETGEWLKEIENL</sequence>
<dbReference type="SUPFAM" id="SSF54403">
    <property type="entry name" value="Cystatin/monellin"/>
    <property type="match status" value="2"/>
</dbReference>
<accession>A0A6B3TTV5</accession>
<dbReference type="InterPro" id="IPR041401">
    <property type="entry name" value="TseB-like_dom"/>
</dbReference>
<organism evidence="2 3">
    <name type="scientific">Neobacillus thermocopriae</name>
    <dbReference type="NCBI Taxonomy" id="1215031"/>
    <lineage>
        <taxon>Bacteria</taxon>
        <taxon>Bacillati</taxon>
        <taxon>Bacillota</taxon>
        <taxon>Bacilli</taxon>
        <taxon>Bacillales</taxon>
        <taxon>Bacillaceae</taxon>
        <taxon>Neobacillus</taxon>
    </lineage>
</organism>
<evidence type="ECO:0000259" key="1">
    <source>
        <dbReference type="Pfam" id="PF17881"/>
    </source>
</evidence>
<proteinExistence type="predicted"/>
<dbReference type="RefSeq" id="WP_163252372.1">
    <property type="nucleotide sequence ID" value="NZ_JAAIUV010000024.1"/>
</dbReference>
<dbReference type="EMBL" id="JAAIUV010000024">
    <property type="protein sequence ID" value="NEX79878.1"/>
    <property type="molecule type" value="Genomic_DNA"/>
</dbReference>
<evidence type="ECO:0000313" key="2">
    <source>
        <dbReference type="EMBL" id="NEX79878.1"/>
    </source>
</evidence>
<comment type="caution">
    <text evidence="2">The sequence shown here is derived from an EMBL/GenBank/DDBJ whole genome shotgun (WGS) entry which is preliminary data.</text>
</comment>